<dbReference type="Proteomes" id="UP001386955">
    <property type="component" value="Unassembled WGS sequence"/>
</dbReference>
<evidence type="ECO:0000256" key="1">
    <source>
        <dbReference type="ARBA" id="ARBA00011021"/>
    </source>
</evidence>
<dbReference type="AlphaFoldDB" id="A0AAN9XGQ7"/>
<dbReference type="InterPro" id="IPR035176">
    <property type="entry name" value="PEP"/>
</dbReference>
<accession>A0AAN9XGQ7</accession>
<comment type="similarity">
    <text evidence="1">Belongs to the brassicaceae elicitor peptide family.</text>
</comment>
<comment type="caution">
    <text evidence="3">The sequence shown here is derived from an EMBL/GenBank/DDBJ whole genome shotgun (WGS) entry which is preliminary data.</text>
</comment>
<name>A0AAN9XGQ7_PSOTE</name>
<proteinExistence type="inferred from homology"/>
<keyword evidence="4" id="KW-1185">Reference proteome</keyword>
<dbReference type="PANTHER" id="PTHR35771:SF2">
    <property type="entry name" value="ELICITOR PEPTIDE 6"/>
    <property type="match status" value="1"/>
</dbReference>
<reference evidence="3 4" key="1">
    <citation type="submission" date="2024-01" db="EMBL/GenBank/DDBJ databases">
        <title>The genomes of 5 underutilized Papilionoideae crops provide insights into root nodulation and disease resistanc.</title>
        <authorList>
            <person name="Jiang F."/>
        </authorList>
    </citation>
    <scope>NUCLEOTIDE SEQUENCE [LARGE SCALE GENOMIC DNA]</scope>
    <source>
        <strain evidence="3">DUOXIRENSHENG_FW03</strain>
        <tissue evidence="3">Leaves</tissue>
    </source>
</reference>
<evidence type="ECO:0000256" key="2">
    <source>
        <dbReference type="ARBA" id="ARBA00022821"/>
    </source>
</evidence>
<dbReference type="Pfam" id="PF17232">
    <property type="entry name" value="Pep1_7"/>
    <property type="match status" value="1"/>
</dbReference>
<evidence type="ECO:0000313" key="3">
    <source>
        <dbReference type="EMBL" id="KAK7391178.1"/>
    </source>
</evidence>
<gene>
    <name evidence="3" type="ORF">VNO78_19590</name>
</gene>
<sequence length="86" mass="9731">MEGSSSSHEEERTATFYVYHPCYFLQQALRALLKCLGIESQEKEEKTSLLKTPAADLITNCPDAADPAIELIIKVRNSRTYSRVRP</sequence>
<organism evidence="3 4">
    <name type="scientific">Psophocarpus tetragonolobus</name>
    <name type="common">Winged bean</name>
    <name type="synonym">Dolichos tetragonolobus</name>
    <dbReference type="NCBI Taxonomy" id="3891"/>
    <lineage>
        <taxon>Eukaryota</taxon>
        <taxon>Viridiplantae</taxon>
        <taxon>Streptophyta</taxon>
        <taxon>Embryophyta</taxon>
        <taxon>Tracheophyta</taxon>
        <taxon>Spermatophyta</taxon>
        <taxon>Magnoliopsida</taxon>
        <taxon>eudicotyledons</taxon>
        <taxon>Gunneridae</taxon>
        <taxon>Pentapetalae</taxon>
        <taxon>rosids</taxon>
        <taxon>fabids</taxon>
        <taxon>Fabales</taxon>
        <taxon>Fabaceae</taxon>
        <taxon>Papilionoideae</taxon>
        <taxon>50 kb inversion clade</taxon>
        <taxon>NPAAA clade</taxon>
        <taxon>indigoferoid/millettioid clade</taxon>
        <taxon>Phaseoleae</taxon>
        <taxon>Psophocarpus</taxon>
    </lineage>
</organism>
<keyword evidence="2" id="KW-0611">Plant defense</keyword>
<evidence type="ECO:0000313" key="4">
    <source>
        <dbReference type="Proteomes" id="UP001386955"/>
    </source>
</evidence>
<dbReference type="EMBL" id="JAYMYS010000005">
    <property type="protein sequence ID" value="KAK7391178.1"/>
    <property type="molecule type" value="Genomic_DNA"/>
</dbReference>
<dbReference type="GO" id="GO:0045087">
    <property type="term" value="P:innate immune response"/>
    <property type="evidence" value="ECO:0007669"/>
    <property type="project" value="InterPro"/>
</dbReference>
<protein>
    <submittedName>
        <fullName evidence="3">Uncharacterized protein</fullName>
    </submittedName>
</protein>
<dbReference type="PANTHER" id="PTHR35771">
    <property type="entry name" value="TRANSMEMBRANE PROTEIN-RELATED"/>
    <property type="match status" value="1"/>
</dbReference>